<evidence type="ECO:0000313" key="2">
    <source>
        <dbReference type="EMBL" id="NZA39945.1"/>
    </source>
</evidence>
<dbReference type="AlphaFoldDB" id="A0A853JT63"/>
<sequence length="182" mass="21093">MKKSVQKKQNTFSKKTAEKGAVPCGQNIESSQREHFVAKLSEKVKRILQSYHKLEHSAYGKVDTLCVGEGKVFYSTTDVERVLGFKKTRRYTSRHFKRLGVQVLPIPHPGNAERVQYKNFVDETGLRKMLEAKRRTVRKTKKDHQLFREWETLRSWLLSLEPEKAGIEVHCNVSIPVVLKVD</sequence>
<feature type="region of interest" description="Disordered" evidence="1">
    <location>
        <begin position="1"/>
        <end position="25"/>
    </location>
</feature>
<reference evidence="2 3" key="1">
    <citation type="submission" date="2020-07" db="EMBL/GenBank/DDBJ databases">
        <title>Organ Donor 1.</title>
        <authorList>
            <person name="Marsh A.J."/>
            <person name="Azcarate-Peril M.A."/>
        </authorList>
    </citation>
    <scope>NUCLEOTIDE SEQUENCE [LARGE SCALE GENOMIC DNA]</scope>
    <source>
        <strain evidence="2 3">AMC0717</strain>
    </source>
</reference>
<comment type="caution">
    <text evidence="2">The sequence shown here is derived from an EMBL/GenBank/DDBJ whole genome shotgun (WGS) entry which is preliminary data.</text>
</comment>
<dbReference type="Proteomes" id="UP000586254">
    <property type="component" value="Unassembled WGS sequence"/>
</dbReference>
<evidence type="ECO:0000313" key="3">
    <source>
        <dbReference type="Proteomes" id="UP000586254"/>
    </source>
</evidence>
<name>A0A853JT63_9FIRM</name>
<protein>
    <submittedName>
        <fullName evidence="2">Uncharacterized protein</fullName>
    </submittedName>
</protein>
<dbReference type="RefSeq" id="WP_180494136.1">
    <property type="nucleotide sequence ID" value="NZ_JACCKS010000028.1"/>
</dbReference>
<dbReference type="EMBL" id="JACCKS010000028">
    <property type="protein sequence ID" value="NZA39945.1"/>
    <property type="molecule type" value="Genomic_DNA"/>
</dbReference>
<accession>A0A853JT63</accession>
<evidence type="ECO:0000256" key="1">
    <source>
        <dbReference type="SAM" id="MobiDB-lite"/>
    </source>
</evidence>
<organism evidence="2 3">
    <name type="scientific">Eubacterium callanderi</name>
    <dbReference type="NCBI Taxonomy" id="53442"/>
    <lineage>
        <taxon>Bacteria</taxon>
        <taxon>Bacillati</taxon>
        <taxon>Bacillota</taxon>
        <taxon>Clostridia</taxon>
        <taxon>Eubacteriales</taxon>
        <taxon>Eubacteriaceae</taxon>
        <taxon>Eubacterium</taxon>
    </lineage>
</organism>
<gene>
    <name evidence="2" type="ORF">H0N91_17855</name>
</gene>
<proteinExistence type="predicted"/>